<keyword evidence="1" id="KW-0732">Signal</keyword>
<evidence type="ECO:0000256" key="1">
    <source>
        <dbReference type="SAM" id="SignalP"/>
    </source>
</evidence>
<dbReference type="Proteomes" id="UP001500067">
    <property type="component" value="Unassembled WGS sequence"/>
</dbReference>
<dbReference type="RefSeq" id="WP_345078125.1">
    <property type="nucleotide sequence ID" value="NZ_BAABFA010000005.1"/>
</dbReference>
<reference evidence="3" key="1">
    <citation type="journal article" date="2019" name="Int. J. Syst. Evol. Microbiol.">
        <title>The Global Catalogue of Microorganisms (GCM) 10K type strain sequencing project: providing services to taxonomists for standard genome sequencing and annotation.</title>
        <authorList>
            <consortium name="The Broad Institute Genomics Platform"/>
            <consortium name="The Broad Institute Genome Sequencing Center for Infectious Disease"/>
            <person name="Wu L."/>
            <person name="Ma J."/>
        </authorList>
    </citation>
    <scope>NUCLEOTIDE SEQUENCE [LARGE SCALE GENOMIC DNA]</scope>
    <source>
        <strain evidence="3">JCM 32105</strain>
    </source>
</reference>
<accession>A0ABP8N7B5</accession>
<feature type="signal peptide" evidence="1">
    <location>
        <begin position="1"/>
        <end position="21"/>
    </location>
</feature>
<sequence length="287" mass="32883">MRQCIVLACGILSLCGGTAVAKDKKRPVRNRALYLSWGYNTAWYTRSTVKIDQPALASNYEMVKVKAHDNPGWNHRLFHQQLTIPQYNYRLGMYFNKKQDLAIEINFDHVKYIIADEQDMQLKGMLNGVNTNENIRFSGPKGFYYFLNNGANFFCFNIVKRVGLYTTKDRNLYVDLTGKAGIGPVVPHVENSLFGKKNDKGFQLGGWNTGLETALRVTFMRYAYFEFAQKVDYARYSHLKVYEGRARQAFGTYELILSLGAILPTTRNNPLFTRIPETHEDVAPTAR</sequence>
<keyword evidence="3" id="KW-1185">Reference proteome</keyword>
<evidence type="ECO:0000313" key="2">
    <source>
        <dbReference type="EMBL" id="GAA4461142.1"/>
    </source>
</evidence>
<comment type="caution">
    <text evidence="2">The sequence shown here is derived from an EMBL/GenBank/DDBJ whole genome shotgun (WGS) entry which is preliminary data.</text>
</comment>
<protein>
    <submittedName>
        <fullName evidence="2">Uncharacterized protein</fullName>
    </submittedName>
</protein>
<evidence type="ECO:0000313" key="3">
    <source>
        <dbReference type="Proteomes" id="UP001500067"/>
    </source>
</evidence>
<name>A0ABP8N7B5_9BACT</name>
<feature type="chain" id="PRO_5047084865" evidence="1">
    <location>
        <begin position="22"/>
        <end position="287"/>
    </location>
</feature>
<dbReference type="EMBL" id="BAABFA010000005">
    <property type="protein sequence ID" value="GAA4461142.1"/>
    <property type="molecule type" value="Genomic_DNA"/>
</dbReference>
<organism evidence="2 3">
    <name type="scientific">Nemorincola caseinilytica</name>
    <dbReference type="NCBI Taxonomy" id="2054315"/>
    <lineage>
        <taxon>Bacteria</taxon>
        <taxon>Pseudomonadati</taxon>
        <taxon>Bacteroidota</taxon>
        <taxon>Chitinophagia</taxon>
        <taxon>Chitinophagales</taxon>
        <taxon>Chitinophagaceae</taxon>
        <taxon>Nemorincola</taxon>
    </lineage>
</organism>
<gene>
    <name evidence="2" type="ORF">GCM10023093_05290</name>
</gene>
<proteinExistence type="predicted"/>